<dbReference type="Gene3D" id="1.10.1740.10">
    <property type="match status" value="1"/>
</dbReference>
<evidence type="ECO:0000313" key="8">
    <source>
        <dbReference type="EMBL" id="MCT2398814.1"/>
    </source>
</evidence>
<evidence type="ECO:0000256" key="3">
    <source>
        <dbReference type="ARBA" id="ARBA00023082"/>
    </source>
</evidence>
<evidence type="ECO:0000259" key="7">
    <source>
        <dbReference type="Pfam" id="PF08281"/>
    </source>
</evidence>
<keyword evidence="4" id="KW-0238">DNA-binding</keyword>
<keyword evidence="2" id="KW-0805">Transcription regulation</keyword>
<gene>
    <name evidence="8" type="ORF">NZK81_04585</name>
</gene>
<keyword evidence="9" id="KW-1185">Reference proteome</keyword>
<feature type="domain" description="RNA polymerase sigma factor 70 region 4 type 2" evidence="7">
    <location>
        <begin position="104"/>
        <end position="154"/>
    </location>
</feature>
<name>A0ABT2I1Y2_9SPHN</name>
<accession>A0ABT2I1Y2</accession>
<dbReference type="NCBIfam" id="TIGR02937">
    <property type="entry name" value="sigma70-ECF"/>
    <property type="match status" value="1"/>
</dbReference>
<evidence type="ECO:0000259" key="6">
    <source>
        <dbReference type="Pfam" id="PF04542"/>
    </source>
</evidence>
<dbReference type="EMBL" id="JANZXA010000002">
    <property type="protein sequence ID" value="MCT2398814.1"/>
    <property type="molecule type" value="Genomic_DNA"/>
</dbReference>
<dbReference type="Pfam" id="PF04542">
    <property type="entry name" value="Sigma70_r2"/>
    <property type="match status" value="1"/>
</dbReference>
<dbReference type="SUPFAM" id="SSF88659">
    <property type="entry name" value="Sigma3 and sigma4 domains of RNA polymerase sigma factors"/>
    <property type="match status" value="1"/>
</dbReference>
<reference evidence="8" key="1">
    <citation type="submission" date="2022-09" db="EMBL/GenBank/DDBJ databases">
        <title>Novosphingobium sp. Nov., a polycyclic aromatic hydrocarbon-degrading bacterium isolated form mangrove sediments in HongKong.</title>
        <authorList>
            <person name="Hu Z."/>
        </authorList>
    </citation>
    <scope>NUCLEOTIDE SEQUENCE</scope>
    <source>
        <strain evidence="8">HK4-1</strain>
    </source>
</reference>
<dbReference type="SUPFAM" id="SSF88946">
    <property type="entry name" value="Sigma2 domain of RNA polymerase sigma factors"/>
    <property type="match status" value="1"/>
</dbReference>
<keyword evidence="5" id="KW-0804">Transcription</keyword>
<organism evidence="8 9">
    <name type="scientific">Novosphingobium mangrovi</name>
    <name type="common">ex Huang et al. 2023</name>
    <dbReference type="NCBI Taxonomy" id="2976432"/>
    <lineage>
        <taxon>Bacteria</taxon>
        <taxon>Pseudomonadati</taxon>
        <taxon>Pseudomonadota</taxon>
        <taxon>Alphaproteobacteria</taxon>
        <taxon>Sphingomonadales</taxon>
        <taxon>Sphingomonadaceae</taxon>
        <taxon>Novosphingobium</taxon>
    </lineage>
</organism>
<evidence type="ECO:0000313" key="9">
    <source>
        <dbReference type="Proteomes" id="UP001165583"/>
    </source>
</evidence>
<dbReference type="PANTHER" id="PTHR43133:SF8">
    <property type="entry name" value="RNA POLYMERASE SIGMA FACTOR HI_1459-RELATED"/>
    <property type="match status" value="1"/>
</dbReference>
<evidence type="ECO:0000256" key="4">
    <source>
        <dbReference type="ARBA" id="ARBA00023125"/>
    </source>
</evidence>
<sequence length="171" mass="19516">MATAASRLHAQRTALLEYVGRQVRDATLSEDIVQEAYLRLLSFEAKPDKVVNNAPALLRRISLNLVRDHFRRAIRTPVVELSDTLPCTMPTADQQIERRQLIRLVADVLGKMPRLRREVFIRRRIHGQSAREVVEAMELSPSAVSHHMARAMVDLHMAIQKIEKRGGPVRE</sequence>
<dbReference type="InterPro" id="IPR013324">
    <property type="entry name" value="RNA_pol_sigma_r3/r4-like"/>
</dbReference>
<dbReference type="Gene3D" id="1.10.10.10">
    <property type="entry name" value="Winged helix-like DNA-binding domain superfamily/Winged helix DNA-binding domain"/>
    <property type="match status" value="1"/>
</dbReference>
<proteinExistence type="inferred from homology"/>
<dbReference type="InterPro" id="IPR014284">
    <property type="entry name" value="RNA_pol_sigma-70_dom"/>
</dbReference>
<evidence type="ECO:0000256" key="2">
    <source>
        <dbReference type="ARBA" id="ARBA00023015"/>
    </source>
</evidence>
<keyword evidence="3" id="KW-0731">Sigma factor</keyword>
<evidence type="ECO:0000256" key="1">
    <source>
        <dbReference type="ARBA" id="ARBA00010641"/>
    </source>
</evidence>
<protein>
    <submittedName>
        <fullName evidence="8">Sigma-70 family RNA polymerase sigma factor</fullName>
    </submittedName>
</protein>
<dbReference type="Proteomes" id="UP001165583">
    <property type="component" value="Unassembled WGS sequence"/>
</dbReference>
<dbReference type="PANTHER" id="PTHR43133">
    <property type="entry name" value="RNA POLYMERASE ECF-TYPE SIGMA FACTO"/>
    <property type="match status" value="1"/>
</dbReference>
<evidence type="ECO:0000256" key="5">
    <source>
        <dbReference type="ARBA" id="ARBA00023163"/>
    </source>
</evidence>
<comment type="similarity">
    <text evidence="1">Belongs to the sigma-70 factor family. ECF subfamily.</text>
</comment>
<dbReference type="RefSeq" id="WP_260044321.1">
    <property type="nucleotide sequence ID" value="NZ_JANZXA010000002.1"/>
</dbReference>
<feature type="domain" description="RNA polymerase sigma-70 region 2" evidence="6">
    <location>
        <begin position="14"/>
        <end position="73"/>
    </location>
</feature>
<dbReference type="InterPro" id="IPR013325">
    <property type="entry name" value="RNA_pol_sigma_r2"/>
</dbReference>
<dbReference type="InterPro" id="IPR039425">
    <property type="entry name" value="RNA_pol_sigma-70-like"/>
</dbReference>
<dbReference type="Pfam" id="PF08281">
    <property type="entry name" value="Sigma70_r4_2"/>
    <property type="match status" value="1"/>
</dbReference>
<dbReference type="InterPro" id="IPR013249">
    <property type="entry name" value="RNA_pol_sigma70_r4_t2"/>
</dbReference>
<comment type="caution">
    <text evidence="8">The sequence shown here is derived from an EMBL/GenBank/DDBJ whole genome shotgun (WGS) entry which is preliminary data.</text>
</comment>
<dbReference type="InterPro" id="IPR036388">
    <property type="entry name" value="WH-like_DNA-bd_sf"/>
</dbReference>
<dbReference type="InterPro" id="IPR007627">
    <property type="entry name" value="RNA_pol_sigma70_r2"/>
</dbReference>